<gene>
    <name evidence="3" type="ORF">FW778_15315</name>
</gene>
<dbReference type="RefSeq" id="WP_150415681.1">
    <property type="nucleotide sequence ID" value="NZ_VYQF01000004.1"/>
</dbReference>
<dbReference type="Proteomes" id="UP000326903">
    <property type="component" value="Unassembled WGS sequence"/>
</dbReference>
<dbReference type="NCBIfam" id="TIGR04183">
    <property type="entry name" value="Por_Secre_tail"/>
    <property type="match status" value="1"/>
</dbReference>
<keyword evidence="1" id="KW-0732">Signal</keyword>
<evidence type="ECO:0000313" key="4">
    <source>
        <dbReference type="Proteomes" id="UP000326903"/>
    </source>
</evidence>
<organism evidence="3 4">
    <name type="scientific">Ginsengibacter hankyongi</name>
    <dbReference type="NCBI Taxonomy" id="2607284"/>
    <lineage>
        <taxon>Bacteria</taxon>
        <taxon>Pseudomonadati</taxon>
        <taxon>Bacteroidota</taxon>
        <taxon>Chitinophagia</taxon>
        <taxon>Chitinophagales</taxon>
        <taxon>Chitinophagaceae</taxon>
        <taxon>Ginsengibacter</taxon>
    </lineage>
</organism>
<reference evidence="3 4" key="1">
    <citation type="submission" date="2019-09" db="EMBL/GenBank/DDBJ databases">
        <title>Draft genome sequence of Ginsengibacter sp. BR5-29.</title>
        <authorList>
            <person name="Im W.-T."/>
        </authorList>
    </citation>
    <scope>NUCLEOTIDE SEQUENCE [LARGE SCALE GENOMIC DNA]</scope>
    <source>
        <strain evidence="3 4">BR5-29</strain>
    </source>
</reference>
<dbReference type="Pfam" id="PF18962">
    <property type="entry name" value="Por_Secre_tail"/>
    <property type="match status" value="1"/>
</dbReference>
<feature type="chain" id="PRO_5023903206" evidence="1">
    <location>
        <begin position="25"/>
        <end position="367"/>
    </location>
</feature>
<keyword evidence="4" id="KW-1185">Reference proteome</keyword>
<feature type="domain" description="Secretion system C-terminal sorting" evidence="2">
    <location>
        <begin position="296"/>
        <end position="360"/>
    </location>
</feature>
<dbReference type="AlphaFoldDB" id="A0A5J5IHI8"/>
<sequence length="367" mass="39962">MKTLFSKRAFLFCLVAFFTVSVNAQFTETFESQTPFQNTFNSNGQAFSLTNAFTIYSSRSGFGYQHSNRFVDNSNLVATNQANSIKTTNATAFTVKDFWLYVSADGGNNPSADGSIIITGKLAGVTRFAITKTAGFGTSFVPDNGFSNIDLTTEGGVDNSNIPIDEIEFQLQGNFNYIGIDNFTWAPQLVLPISLISYSATLSATQQVVLNWQMANGNNTSQFIIKKSSDGRNFKEIGSVSAAGNNNAVASYNFIDASPFGSANYYLLAEVDKDGQVRQLGVKQIILYNRFSSASMYPNPVAGSSFTLHTSLSANTFNSYLITDISGRIVQKGDIIATRQKIDVPTLATGSYTIQLSDGEVIKWIRN</sequence>
<comment type="caution">
    <text evidence="3">The sequence shown here is derived from an EMBL/GenBank/DDBJ whole genome shotgun (WGS) entry which is preliminary data.</text>
</comment>
<evidence type="ECO:0000256" key="1">
    <source>
        <dbReference type="SAM" id="SignalP"/>
    </source>
</evidence>
<name>A0A5J5IHI8_9BACT</name>
<evidence type="ECO:0000259" key="2">
    <source>
        <dbReference type="Pfam" id="PF18962"/>
    </source>
</evidence>
<accession>A0A5J5IHI8</accession>
<evidence type="ECO:0000313" key="3">
    <source>
        <dbReference type="EMBL" id="KAA9038121.1"/>
    </source>
</evidence>
<dbReference type="InterPro" id="IPR026444">
    <property type="entry name" value="Secre_tail"/>
</dbReference>
<dbReference type="EMBL" id="VYQF01000004">
    <property type="protein sequence ID" value="KAA9038121.1"/>
    <property type="molecule type" value="Genomic_DNA"/>
</dbReference>
<protein>
    <submittedName>
        <fullName evidence="3">T9SS type A sorting domain-containing protein</fullName>
    </submittedName>
</protein>
<feature type="signal peptide" evidence="1">
    <location>
        <begin position="1"/>
        <end position="24"/>
    </location>
</feature>
<proteinExistence type="predicted"/>